<dbReference type="SUPFAM" id="SSF53795">
    <property type="entry name" value="PEP carboxykinase-like"/>
    <property type="match status" value="1"/>
</dbReference>
<dbReference type="AlphaFoldDB" id="E3H8T6"/>
<proteinExistence type="inferred from homology"/>
<reference evidence="8 9" key="1">
    <citation type="journal article" date="2010" name="Stand. Genomic Sci.">
        <title>Complete genome sequence of Ilyobacter polytropus type strain (CuHbu1).</title>
        <authorList>
            <person name="Sikorski J."/>
            <person name="Chertkov O."/>
            <person name="Lapidus A."/>
            <person name="Nolan M."/>
            <person name="Lucas S."/>
            <person name="Del Rio T.G."/>
            <person name="Tice H."/>
            <person name="Cheng J.F."/>
            <person name="Tapia R."/>
            <person name="Han C."/>
            <person name="Goodwin L."/>
            <person name="Pitluck S."/>
            <person name="Liolios K."/>
            <person name="Ivanova N."/>
            <person name="Mavromatis K."/>
            <person name="Mikhailova N."/>
            <person name="Pati A."/>
            <person name="Chen A."/>
            <person name="Palaniappan K."/>
            <person name="Land M."/>
            <person name="Hauser L."/>
            <person name="Chang Y.J."/>
            <person name="Jeffries C.D."/>
            <person name="Brambilla E."/>
            <person name="Yasawong M."/>
            <person name="Rohde M."/>
            <person name="Pukall R."/>
            <person name="Spring S."/>
            <person name="Goker M."/>
            <person name="Woyke T."/>
            <person name="Bristow J."/>
            <person name="Eisen J.A."/>
            <person name="Markowitz V."/>
            <person name="Hugenholtz P."/>
            <person name="Kyrpides N.C."/>
            <person name="Klenk H.P."/>
        </authorList>
    </citation>
    <scope>NUCLEOTIDE SEQUENCE [LARGE SCALE GENOMIC DNA]</scope>
    <source>
        <strain evidence="9">ATCC 51220 / DSM 2926 / LMG 16218 / CuHBu1</strain>
    </source>
</reference>
<evidence type="ECO:0000313" key="9">
    <source>
        <dbReference type="Proteomes" id="UP000006875"/>
    </source>
</evidence>
<dbReference type="Proteomes" id="UP000006875">
    <property type="component" value="Chromosome"/>
</dbReference>
<evidence type="ECO:0000256" key="3">
    <source>
        <dbReference type="ARBA" id="ARBA00012363"/>
    </source>
</evidence>
<gene>
    <name evidence="8" type="ordered locus">Ilyop_1571</name>
</gene>
<dbReference type="InterPro" id="IPR008210">
    <property type="entry name" value="PEP_carboxykinase_N"/>
</dbReference>
<dbReference type="Gene3D" id="3.90.228.20">
    <property type="match status" value="1"/>
</dbReference>
<organism evidence="8 9">
    <name type="scientific">Ilyobacter polytropus (strain ATCC 51220 / DSM 2926 / LMG 16218 / CuHBu1)</name>
    <dbReference type="NCBI Taxonomy" id="572544"/>
    <lineage>
        <taxon>Bacteria</taxon>
        <taxon>Fusobacteriati</taxon>
        <taxon>Fusobacteriota</taxon>
        <taxon>Fusobacteriia</taxon>
        <taxon>Fusobacteriales</taxon>
        <taxon>Fusobacteriaceae</taxon>
        <taxon>Ilyobacter</taxon>
    </lineage>
</organism>
<dbReference type="GO" id="GO:0004612">
    <property type="term" value="F:phosphoenolpyruvate carboxykinase (ATP) activity"/>
    <property type="evidence" value="ECO:0007669"/>
    <property type="project" value="UniProtKB-EC"/>
</dbReference>
<evidence type="ECO:0000256" key="4">
    <source>
        <dbReference type="ARBA" id="ARBA00022741"/>
    </source>
</evidence>
<comment type="similarity">
    <text evidence="2">Belongs to the phosphoenolpyruvate carboxykinase (ATP) family.</text>
</comment>
<evidence type="ECO:0000256" key="7">
    <source>
        <dbReference type="ARBA" id="ARBA00047371"/>
    </source>
</evidence>
<dbReference type="KEGG" id="ipo:Ilyop_1571"/>
<dbReference type="InterPro" id="IPR001272">
    <property type="entry name" value="PEP_carboxykinase_ATP"/>
</dbReference>
<dbReference type="OrthoDB" id="9806325at2"/>
<protein>
    <recommendedName>
        <fullName evidence="3">phosphoenolpyruvate carboxykinase (ATP)</fullName>
        <ecNumber evidence="3">4.1.1.49</ecNumber>
    </recommendedName>
</protein>
<dbReference type="HOGENOM" id="CLU_037428_0_0_0"/>
<evidence type="ECO:0000256" key="2">
    <source>
        <dbReference type="ARBA" id="ARBA00006052"/>
    </source>
</evidence>
<dbReference type="STRING" id="572544.Ilyop_1571"/>
<comment type="catalytic activity">
    <reaction evidence="7">
        <text>oxaloacetate + ATP = phosphoenolpyruvate + ADP + CO2</text>
        <dbReference type="Rhea" id="RHEA:18617"/>
        <dbReference type="ChEBI" id="CHEBI:16452"/>
        <dbReference type="ChEBI" id="CHEBI:16526"/>
        <dbReference type="ChEBI" id="CHEBI:30616"/>
        <dbReference type="ChEBI" id="CHEBI:58702"/>
        <dbReference type="ChEBI" id="CHEBI:456216"/>
        <dbReference type="EC" id="4.1.1.49"/>
    </reaction>
</comment>
<sequence length="550" mass="62501">MSTLLGLNKKDIGTNTPLMYSKIRTILETAFYRNNVINVGTLKEAYNLAKNSPGTVVTDLPIYKTEEIGLEEDSKVLIFNDGDRTGRTAAARKILGDRGVDENEYAGKLREAVFSSRKKKMYRASVCVGLHEDFMVRAHLLIPEGYENVLYSWMLNFQDFNDEIKVKYDNSETIEEGDIFVYSDPDWSHEDHPVGLTFFDSDHNCAALLGMRYFGEHKKGTLTLAWTIATRCGYTPCHGGQKRYNLPNGDKFVAGVFGLSGSGKSTITHAKHKDKYDVTVLHDDAFIISNDDGSSISMEPSYFDKTQDYPTDSPDNKYLLTMQNCAATMDDQGKIVPVTEDIRNGNGRAIKSKYWSPNRAYKFEKKCDAIFWLMKDESMPPVMKVNSSTLAATLGATLATKRSSAEHLLKGVDSNKLVIEPYANPFRTYPLCNDYKKFKSLFKEREIECYILNTGFFLHRKITPEITLGIIESIIEKKGGFKKFGPVDNIEYMEIEGYNPNFDDVNYINLVQSRIQTRLDFIGELREFNRLPYEASESLYKILEKLESIK</sequence>
<dbReference type="GO" id="GO:0006094">
    <property type="term" value="P:gluconeogenesis"/>
    <property type="evidence" value="ECO:0007669"/>
    <property type="project" value="UniProtKB-UniPathway"/>
</dbReference>
<dbReference type="EMBL" id="CP002281">
    <property type="protein sequence ID" value="ADO83350.1"/>
    <property type="molecule type" value="Genomic_DNA"/>
</dbReference>
<keyword evidence="4" id="KW-0547">Nucleotide-binding</keyword>
<name>E3H8T6_ILYPC</name>
<dbReference type="GO" id="GO:0005524">
    <property type="term" value="F:ATP binding"/>
    <property type="evidence" value="ECO:0007669"/>
    <property type="project" value="UniProtKB-KW"/>
</dbReference>
<dbReference type="eggNOG" id="COG1866">
    <property type="taxonomic scope" value="Bacteria"/>
</dbReference>
<dbReference type="Pfam" id="PF01293">
    <property type="entry name" value="PEPCK_ATP"/>
    <property type="match status" value="1"/>
</dbReference>
<keyword evidence="6" id="KW-0456">Lyase</keyword>
<keyword evidence="5" id="KW-0067">ATP-binding</keyword>
<dbReference type="RefSeq" id="WP_013388017.1">
    <property type="nucleotide sequence ID" value="NC_014632.1"/>
</dbReference>
<dbReference type="EC" id="4.1.1.49" evidence="3"/>
<dbReference type="SUPFAM" id="SSF68923">
    <property type="entry name" value="PEP carboxykinase N-terminal domain"/>
    <property type="match status" value="1"/>
</dbReference>
<evidence type="ECO:0000313" key="8">
    <source>
        <dbReference type="EMBL" id="ADO83350.1"/>
    </source>
</evidence>
<dbReference type="InterPro" id="IPR013035">
    <property type="entry name" value="PEP_carboxykinase_C"/>
</dbReference>
<evidence type="ECO:0000256" key="6">
    <source>
        <dbReference type="ARBA" id="ARBA00023239"/>
    </source>
</evidence>
<evidence type="ECO:0000256" key="5">
    <source>
        <dbReference type="ARBA" id="ARBA00022840"/>
    </source>
</evidence>
<evidence type="ECO:0000256" key="1">
    <source>
        <dbReference type="ARBA" id="ARBA00004742"/>
    </source>
</evidence>
<keyword evidence="9" id="KW-1185">Reference proteome</keyword>
<comment type="pathway">
    <text evidence="1">Carbohydrate biosynthesis; gluconeogenesis.</text>
</comment>
<accession>E3H8T6</accession>
<dbReference type="UniPathway" id="UPA00138"/>